<name>A0A8T4C7G8_9ARCH</name>
<proteinExistence type="predicted"/>
<reference evidence="2" key="1">
    <citation type="submission" date="2019-03" db="EMBL/GenBank/DDBJ databases">
        <title>Lake Tanganyika Metagenome-Assembled Genomes (MAGs).</title>
        <authorList>
            <person name="Tran P."/>
        </authorList>
    </citation>
    <scope>NUCLEOTIDE SEQUENCE</scope>
    <source>
        <strain evidence="2">M_DeepCast_50m_m2_156</strain>
    </source>
</reference>
<accession>A0A8T4C7G8</accession>
<dbReference type="InterPro" id="IPR041120">
    <property type="entry name" value="PIN_9"/>
</dbReference>
<evidence type="ECO:0000313" key="3">
    <source>
        <dbReference type="Proteomes" id="UP000774699"/>
    </source>
</evidence>
<dbReference type="Proteomes" id="UP000774699">
    <property type="component" value="Unassembled WGS sequence"/>
</dbReference>
<dbReference type="CDD" id="cd09879">
    <property type="entry name" value="PIN_VapC_AF0591-like"/>
    <property type="match status" value="1"/>
</dbReference>
<dbReference type="AlphaFoldDB" id="A0A8T4C7G8"/>
<sequence length="121" mass="13487">MALDTNFLLDMVRLKIRIEEGIQELVGNHVLVMPIQVKQELQTLSTEKGKNGVAARIALEFLAKNKVKIVSASGESGDQALRELAQKGYIVATNDKDLRQSLKNTPQRVIVVRQSKYVAWA</sequence>
<dbReference type="Pfam" id="PF18477">
    <property type="entry name" value="PIN_9"/>
    <property type="match status" value="1"/>
</dbReference>
<dbReference type="InterPro" id="IPR029060">
    <property type="entry name" value="PIN-like_dom_sf"/>
</dbReference>
<dbReference type="EMBL" id="VGJJ01000003">
    <property type="protein sequence ID" value="MBM3281890.1"/>
    <property type="molecule type" value="Genomic_DNA"/>
</dbReference>
<evidence type="ECO:0000313" key="2">
    <source>
        <dbReference type="EMBL" id="MBM3281890.1"/>
    </source>
</evidence>
<comment type="caution">
    <text evidence="2">The sequence shown here is derived from an EMBL/GenBank/DDBJ whole genome shotgun (WGS) entry which is preliminary data.</text>
</comment>
<gene>
    <name evidence="2" type="ORF">FJY86_00930</name>
</gene>
<dbReference type="Gene3D" id="3.40.50.1010">
    <property type="entry name" value="5'-nuclease"/>
    <property type="match status" value="1"/>
</dbReference>
<organism evidence="2 3">
    <name type="scientific">Candidatus Iainarchaeum sp</name>
    <dbReference type="NCBI Taxonomy" id="3101447"/>
    <lineage>
        <taxon>Archaea</taxon>
        <taxon>Candidatus Iainarchaeota</taxon>
        <taxon>Candidatus Iainarchaeia</taxon>
        <taxon>Candidatus Iainarchaeales</taxon>
        <taxon>Candidatus Iainarchaeaceae</taxon>
        <taxon>Candidatus Iainarchaeum</taxon>
    </lineage>
</organism>
<dbReference type="SUPFAM" id="SSF88723">
    <property type="entry name" value="PIN domain-like"/>
    <property type="match status" value="1"/>
</dbReference>
<feature type="domain" description="VapC9 PIN-like" evidence="1">
    <location>
        <begin position="2"/>
        <end position="114"/>
    </location>
</feature>
<evidence type="ECO:0000259" key="1">
    <source>
        <dbReference type="Pfam" id="PF18477"/>
    </source>
</evidence>
<protein>
    <recommendedName>
        <fullName evidence="1">VapC9 PIN-like domain-containing protein</fullName>
    </recommendedName>
</protein>